<proteinExistence type="predicted"/>
<evidence type="ECO:0000313" key="2">
    <source>
        <dbReference type="Proteomes" id="UP000257109"/>
    </source>
</evidence>
<sequence>MAHSKTNLCTHLTLGMCYCKPTKTKAFRSSSTKKKKHCIKVHVAERKKKSNDGNSLKIKKTLKESDFGNMRIFIFGTDITKARVDAVDEGVAILQKAMLSLSIEKK</sequence>
<keyword evidence="2" id="KW-1185">Reference proteome</keyword>
<dbReference type="Proteomes" id="UP000257109">
    <property type="component" value="Unassembled WGS sequence"/>
</dbReference>
<organism evidence="1 2">
    <name type="scientific">Mucuna pruriens</name>
    <name type="common">Velvet bean</name>
    <name type="synonym">Dolichos pruriens</name>
    <dbReference type="NCBI Taxonomy" id="157652"/>
    <lineage>
        <taxon>Eukaryota</taxon>
        <taxon>Viridiplantae</taxon>
        <taxon>Streptophyta</taxon>
        <taxon>Embryophyta</taxon>
        <taxon>Tracheophyta</taxon>
        <taxon>Spermatophyta</taxon>
        <taxon>Magnoliopsida</taxon>
        <taxon>eudicotyledons</taxon>
        <taxon>Gunneridae</taxon>
        <taxon>Pentapetalae</taxon>
        <taxon>rosids</taxon>
        <taxon>fabids</taxon>
        <taxon>Fabales</taxon>
        <taxon>Fabaceae</taxon>
        <taxon>Papilionoideae</taxon>
        <taxon>50 kb inversion clade</taxon>
        <taxon>NPAAA clade</taxon>
        <taxon>indigoferoid/millettioid clade</taxon>
        <taxon>Phaseoleae</taxon>
        <taxon>Mucuna</taxon>
    </lineage>
</organism>
<evidence type="ECO:0000313" key="1">
    <source>
        <dbReference type="EMBL" id="RDX61255.1"/>
    </source>
</evidence>
<name>A0A371E5E0_MUCPR</name>
<feature type="non-terminal residue" evidence="1">
    <location>
        <position position="1"/>
    </location>
</feature>
<reference evidence="1" key="1">
    <citation type="submission" date="2018-05" db="EMBL/GenBank/DDBJ databases">
        <title>Draft genome of Mucuna pruriens seed.</title>
        <authorList>
            <person name="Nnadi N.E."/>
            <person name="Vos R."/>
            <person name="Hasami M.H."/>
            <person name="Devisetty U.K."/>
            <person name="Aguiy J.C."/>
        </authorList>
    </citation>
    <scope>NUCLEOTIDE SEQUENCE [LARGE SCALE GENOMIC DNA]</scope>
    <source>
        <strain evidence="1">JCA_2017</strain>
    </source>
</reference>
<accession>A0A371E5E0</accession>
<protein>
    <submittedName>
        <fullName evidence="1">Uncharacterized protein</fullName>
    </submittedName>
</protein>
<gene>
    <name evidence="1" type="ORF">CR513_60530</name>
</gene>
<dbReference type="EMBL" id="QJKJ01016247">
    <property type="protein sequence ID" value="RDX61255.1"/>
    <property type="molecule type" value="Genomic_DNA"/>
</dbReference>
<comment type="caution">
    <text evidence="1">The sequence shown here is derived from an EMBL/GenBank/DDBJ whole genome shotgun (WGS) entry which is preliminary data.</text>
</comment>
<dbReference type="AlphaFoldDB" id="A0A371E5E0"/>